<evidence type="ECO:0000256" key="3">
    <source>
        <dbReference type="ARBA" id="ARBA00023027"/>
    </source>
</evidence>
<dbReference type="PANTHER" id="PTHR11085:SF10">
    <property type="entry name" value="NAD-DEPENDENT PROTEIN DEACYLASE SIRTUIN-5, MITOCHONDRIAL-RELATED"/>
    <property type="match status" value="1"/>
</dbReference>
<dbReference type="PROSITE" id="PS50305">
    <property type="entry name" value="SIRTUIN"/>
    <property type="match status" value="1"/>
</dbReference>
<accession>A0A2A3YI52</accession>
<dbReference type="GO" id="GO:0070403">
    <property type="term" value="F:NAD+ binding"/>
    <property type="evidence" value="ECO:0007669"/>
    <property type="project" value="InterPro"/>
</dbReference>
<dbReference type="AlphaFoldDB" id="A0A2A3YI52"/>
<dbReference type="InterPro" id="IPR050134">
    <property type="entry name" value="NAD-dep_sirtuin_deacylases"/>
</dbReference>
<reference evidence="7 8" key="1">
    <citation type="journal article" date="2017" name="Elife">
        <title>Extensive horizontal gene transfer in cheese-associated bacteria.</title>
        <authorList>
            <person name="Bonham K.S."/>
            <person name="Wolfe B.E."/>
            <person name="Dutton R.J."/>
        </authorList>
    </citation>
    <scope>NUCLEOTIDE SEQUENCE [LARGE SCALE GENOMIC DNA]</scope>
    <source>
        <strain evidence="7 8">341_9</strain>
    </source>
</reference>
<dbReference type="OrthoDB" id="9800582at2"/>
<keyword evidence="4" id="KW-0479">Metal-binding</keyword>
<dbReference type="RefSeq" id="WP_096197082.1">
    <property type="nucleotide sequence ID" value="NZ_JBQQIH010000002.1"/>
</dbReference>
<sequence length="335" mass="35615">MSSSTEREAARAGPAADVGRWFSSATSAPLDGPGPTRGGPRSPAWGPMAGAEYGRQSSADQLAAGADILRDRAVAVLTGAGMSTASGLPDYRGRDAVPRSPMTYQEFMGHDLARRRYWARSTVGWEQFNRARPGHAHLALAALGEELFTPTAVITQNVDGLHQAAGSDPVLDLHGRLDRVRCQQCDALSSRSTLHARMLAMNPELAARLPALAADAAQAPDGDAEVDRTSSFRYPPCPLCGGILKPDVVFFGESARPEIVAAAFDALARAEVLLVLGSSLTVQSGLRFVRAAGRQHTPVVILNDGPTRADPDATLRLHGRLEVVLKRWRQTTGLG</sequence>
<dbReference type="Pfam" id="PF02146">
    <property type="entry name" value="SIR2"/>
    <property type="match status" value="1"/>
</dbReference>
<feature type="active site" description="Proton acceptor" evidence="4">
    <location>
        <position position="174"/>
    </location>
</feature>
<dbReference type="PANTHER" id="PTHR11085">
    <property type="entry name" value="NAD-DEPENDENT PROTEIN DEACYLASE SIRTUIN-5, MITOCHONDRIAL-RELATED"/>
    <property type="match status" value="1"/>
</dbReference>
<dbReference type="Gene3D" id="3.40.50.1220">
    <property type="entry name" value="TPP-binding domain"/>
    <property type="match status" value="1"/>
</dbReference>
<dbReference type="EMBL" id="NRGR01000015">
    <property type="protein sequence ID" value="PCC39432.1"/>
    <property type="molecule type" value="Genomic_DNA"/>
</dbReference>
<organism evidence="7 8">
    <name type="scientific">Brachybacterium alimentarium</name>
    <dbReference type="NCBI Taxonomy" id="47845"/>
    <lineage>
        <taxon>Bacteria</taxon>
        <taxon>Bacillati</taxon>
        <taxon>Actinomycetota</taxon>
        <taxon>Actinomycetes</taxon>
        <taxon>Micrococcales</taxon>
        <taxon>Dermabacteraceae</taxon>
        <taxon>Brachybacterium</taxon>
    </lineage>
</organism>
<dbReference type="NCBIfam" id="NF003738">
    <property type="entry name" value="PRK05333.1"/>
    <property type="match status" value="1"/>
</dbReference>
<dbReference type="Gene3D" id="3.30.1600.10">
    <property type="entry name" value="SIR2/SIRT2 'Small Domain"/>
    <property type="match status" value="1"/>
</dbReference>
<feature type="binding site" evidence="4">
    <location>
        <position position="185"/>
    </location>
    <ligand>
        <name>Zn(2+)</name>
        <dbReference type="ChEBI" id="CHEBI:29105"/>
    </ligand>
</feature>
<evidence type="ECO:0000313" key="7">
    <source>
        <dbReference type="EMBL" id="PCC39432.1"/>
    </source>
</evidence>
<dbReference type="InterPro" id="IPR026590">
    <property type="entry name" value="Ssirtuin_cat_dom"/>
</dbReference>
<dbReference type="Proteomes" id="UP000218598">
    <property type="component" value="Unassembled WGS sequence"/>
</dbReference>
<evidence type="ECO:0000256" key="5">
    <source>
        <dbReference type="SAM" id="MobiDB-lite"/>
    </source>
</evidence>
<keyword evidence="4" id="KW-0862">Zinc</keyword>
<dbReference type="InterPro" id="IPR003000">
    <property type="entry name" value="Sirtuin"/>
</dbReference>
<keyword evidence="8" id="KW-1185">Reference proteome</keyword>
<feature type="binding site" evidence="4">
    <location>
        <position position="240"/>
    </location>
    <ligand>
        <name>Zn(2+)</name>
        <dbReference type="ChEBI" id="CHEBI:29105"/>
    </ligand>
</feature>
<dbReference type="InterPro" id="IPR026591">
    <property type="entry name" value="Sirtuin_cat_small_dom_sf"/>
</dbReference>
<feature type="binding site" evidence="4">
    <location>
        <position position="182"/>
    </location>
    <ligand>
        <name>Zn(2+)</name>
        <dbReference type="ChEBI" id="CHEBI:29105"/>
    </ligand>
</feature>
<feature type="compositionally biased region" description="Basic and acidic residues" evidence="5">
    <location>
        <begin position="1"/>
        <end position="10"/>
    </location>
</feature>
<feature type="binding site" evidence="4">
    <location>
        <position position="237"/>
    </location>
    <ligand>
        <name>Zn(2+)</name>
        <dbReference type="ChEBI" id="CHEBI:29105"/>
    </ligand>
</feature>
<evidence type="ECO:0000259" key="6">
    <source>
        <dbReference type="PROSITE" id="PS50305"/>
    </source>
</evidence>
<comment type="caution">
    <text evidence="7">The sequence shown here is derived from an EMBL/GenBank/DDBJ whole genome shotgun (WGS) entry which is preliminary data.</text>
</comment>
<gene>
    <name evidence="7" type="ORF">CIK66_09255</name>
</gene>
<evidence type="ECO:0000256" key="2">
    <source>
        <dbReference type="ARBA" id="ARBA00022679"/>
    </source>
</evidence>
<evidence type="ECO:0000256" key="4">
    <source>
        <dbReference type="PROSITE-ProRule" id="PRU00236"/>
    </source>
</evidence>
<evidence type="ECO:0000256" key="1">
    <source>
        <dbReference type="ARBA" id="ARBA00012928"/>
    </source>
</evidence>
<feature type="region of interest" description="Disordered" evidence="5">
    <location>
        <begin position="1"/>
        <end position="52"/>
    </location>
</feature>
<dbReference type="GO" id="GO:0046872">
    <property type="term" value="F:metal ion binding"/>
    <property type="evidence" value="ECO:0007669"/>
    <property type="project" value="UniProtKB-KW"/>
</dbReference>
<keyword evidence="2" id="KW-0808">Transferase</keyword>
<dbReference type="InterPro" id="IPR029035">
    <property type="entry name" value="DHS-like_NAD/FAD-binding_dom"/>
</dbReference>
<evidence type="ECO:0000313" key="8">
    <source>
        <dbReference type="Proteomes" id="UP000218598"/>
    </source>
</evidence>
<proteinExistence type="predicted"/>
<name>A0A2A3YI52_9MICO</name>
<keyword evidence="3" id="KW-0520">NAD</keyword>
<dbReference type="EC" id="2.3.1.286" evidence="1"/>
<protein>
    <recommendedName>
        <fullName evidence="1">protein acetyllysine N-acetyltransferase</fullName>
        <ecNumber evidence="1">2.3.1.286</ecNumber>
    </recommendedName>
</protein>
<feature type="domain" description="Deacetylase sirtuin-type" evidence="6">
    <location>
        <begin position="52"/>
        <end position="335"/>
    </location>
</feature>
<dbReference type="SUPFAM" id="SSF52467">
    <property type="entry name" value="DHS-like NAD/FAD-binding domain"/>
    <property type="match status" value="1"/>
</dbReference>
<dbReference type="GO" id="GO:0017136">
    <property type="term" value="F:histone deacetylase activity, NAD-dependent"/>
    <property type="evidence" value="ECO:0007669"/>
    <property type="project" value="TreeGrafter"/>
</dbReference>